<reference evidence="2 3" key="1">
    <citation type="journal article" date="2024" name="J Genomics">
        <title>Draft genome sequencing and assembly of Favolaschia claudopus CIRM-BRFM 2984 isolated from oak limbs.</title>
        <authorList>
            <person name="Navarro D."/>
            <person name="Drula E."/>
            <person name="Chaduli D."/>
            <person name="Cazenave R."/>
            <person name="Ahrendt S."/>
            <person name="Wang J."/>
            <person name="Lipzen A."/>
            <person name="Daum C."/>
            <person name="Barry K."/>
            <person name="Grigoriev I.V."/>
            <person name="Favel A."/>
            <person name="Rosso M.N."/>
            <person name="Martin F."/>
        </authorList>
    </citation>
    <scope>NUCLEOTIDE SEQUENCE [LARGE SCALE GENOMIC DNA]</scope>
    <source>
        <strain evidence="2 3">CIRM-BRFM 2984</strain>
    </source>
</reference>
<protein>
    <submittedName>
        <fullName evidence="2">Uncharacterized protein</fullName>
    </submittedName>
</protein>
<proteinExistence type="predicted"/>
<evidence type="ECO:0000313" key="2">
    <source>
        <dbReference type="EMBL" id="KAK7064470.1"/>
    </source>
</evidence>
<dbReference type="EMBL" id="JAWWNJ010000001">
    <property type="protein sequence ID" value="KAK7064470.1"/>
    <property type="molecule type" value="Genomic_DNA"/>
</dbReference>
<feature type="region of interest" description="Disordered" evidence="1">
    <location>
        <begin position="139"/>
        <end position="158"/>
    </location>
</feature>
<accession>A0AAW0EIC5</accession>
<name>A0AAW0EIC5_9AGAR</name>
<gene>
    <name evidence="2" type="ORF">R3P38DRAFT_3250054</name>
</gene>
<organism evidence="2 3">
    <name type="scientific">Favolaschia claudopus</name>
    <dbReference type="NCBI Taxonomy" id="2862362"/>
    <lineage>
        <taxon>Eukaryota</taxon>
        <taxon>Fungi</taxon>
        <taxon>Dikarya</taxon>
        <taxon>Basidiomycota</taxon>
        <taxon>Agaricomycotina</taxon>
        <taxon>Agaricomycetes</taxon>
        <taxon>Agaricomycetidae</taxon>
        <taxon>Agaricales</taxon>
        <taxon>Marasmiineae</taxon>
        <taxon>Mycenaceae</taxon>
        <taxon>Favolaschia</taxon>
    </lineage>
</organism>
<keyword evidence="3" id="KW-1185">Reference proteome</keyword>
<evidence type="ECO:0000256" key="1">
    <source>
        <dbReference type="SAM" id="MobiDB-lite"/>
    </source>
</evidence>
<comment type="caution">
    <text evidence="2">The sequence shown here is derived from an EMBL/GenBank/DDBJ whole genome shotgun (WGS) entry which is preliminary data.</text>
</comment>
<evidence type="ECO:0000313" key="3">
    <source>
        <dbReference type="Proteomes" id="UP001362999"/>
    </source>
</evidence>
<sequence>MHRDPPFYILSTTNNAPLVHPTIQYHYRDDSPLALVPQPSEQVLVLDYDPESSAPPIIQSISPSISVTGLRVEEAPGASAAAADEGVPRNDRMFIIETTIAHDKPLDASVVDERKPPHTVLAQFKQRNALLRQSLVYPNTESPIAQQPPAKLDDQPEA</sequence>
<dbReference type="Proteomes" id="UP001362999">
    <property type="component" value="Unassembled WGS sequence"/>
</dbReference>
<dbReference type="AlphaFoldDB" id="A0AAW0EIC5"/>